<dbReference type="RefSeq" id="WP_134431951.1">
    <property type="nucleotide sequence ID" value="NZ_SOGQ01000070.1"/>
</dbReference>
<evidence type="ECO:0000256" key="2">
    <source>
        <dbReference type="ARBA" id="ARBA00005051"/>
    </source>
</evidence>
<keyword evidence="11" id="KW-1185">Reference proteome</keyword>
<dbReference type="CDD" id="cd00483">
    <property type="entry name" value="HPPK"/>
    <property type="match status" value="1"/>
</dbReference>
<accession>A0ABY2IYU7</accession>
<protein>
    <recommendedName>
        <fullName evidence="3">2-amino-4-hydroxy-6-hydroxymethyldihydropteridine diphosphokinase</fullName>
        <ecNumber evidence="3">2.7.6.3</ecNumber>
    </recommendedName>
</protein>
<reference evidence="10 11" key="1">
    <citation type="submission" date="2019-03" db="EMBL/GenBank/DDBJ databases">
        <title>Genomics of glacier-inhabiting Cryobacterium strains.</title>
        <authorList>
            <person name="Liu Q."/>
            <person name="Xin Y.-H."/>
        </authorList>
    </citation>
    <scope>NUCLEOTIDE SEQUENCE [LARGE SCALE GENOMIC DNA]</scope>
    <source>
        <strain evidence="10 11">TMT1-23-1</strain>
    </source>
</reference>
<proteinExistence type="predicted"/>
<dbReference type="Pfam" id="PF01288">
    <property type="entry name" value="HPPK"/>
    <property type="match status" value="1"/>
</dbReference>
<dbReference type="SUPFAM" id="SSF55083">
    <property type="entry name" value="6-hydroxymethyl-7,8-dihydropterin pyrophosphokinase, HPPK"/>
    <property type="match status" value="1"/>
</dbReference>
<dbReference type="PANTHER" id="PTHR43071">
    <property type="entry name" value="2-AMINO-4-HYDROXY-6-HYDROXYMETHYLDIHYDROPTERIDINE PYROPHOSPHOKINASE"/>
    <property type="match status" value="1"/>
</dbReference>
<organism evidence="10 11">
    <name type="scientific">Cryobacterium sinapicolor</name>
    <dbReference type="NCBI Taxonomy" id="1259236"/>
    <lineage>
        <taxon>Bacteria</taxon>
        <taxon>Bacillati</taxon>
        <taxon>Actinomycetota</taxon>
        <taxon>Actinomycetes</taxon>
        <taxon>Micrococcales</taxon>
        <taxon>Microbacteriaceae</taxon>
        <taxon>Cryobacterium</taxon>
    </lineage>
</organism>
<evidence type="ECO:0000256" key="3">
    <source>
        <dbReference type="ARBA" id="ARBA00013253"/>
    </source>
</evidence>
<evidence type="ECO:0000256" key="1">
    <source>
        <dbReference type="ARBA" id="ARBA00000198"/>
    </source>
</evidence>
<dbReference type="InterPro" id="IPR000550">
    <property type="entry name" value="Hppk"/>
</dbReference>
<name>A0ABY2IYU7_9MICO</name>
<dbReference type="EMBL" id="SOGQ01000070">
    <property type="protein sequence ID" value="TFC95914.1"/>
    <property type="molecule type" value="Genomic_DNA"/>
</dbReference>
<gene>
    <name evidence="10" type="primary">folK</name>
    <name evidence="10" type="ORF">E3T28_12915</name>
</gene>
<evidence type="ECO:0000256" key="5">
    <source>
        <dbReference type="ARBA" id="ARBA00022741"/>
    </source>
</evidence>
<dbReference type="GO" id="GO:0003848">
    <property type="term" value="F:2-amino-4-hydroxy-6-hydroxymethyldihydropteridine diphosphokinase activity"/>
    <property type="evidence" value="ECO:0007669"/>
    <property type="project" value="UniProtKB-EC"/>
</dbReference>
<evidence type="ECO:0000313" key="10">
    <source>
        <dbReference type="EMBL" id="TFC95914.1"/>
    </source>
</evidence>
<evidence type="ECO:0000313" key="11">
    <source>
        <dbReference type="Proteomes" id="UP000297853"/>
    </source>
</evidence>
<evidence type="ECO:0000256" key="8">
    <source>
        <dbReference type="ARBA" id="ARBA00022909"/>
    </source>
</evidence>
<dbReference type="Proteomes" id="UP000297853">
    <property type="component" value="Unassembled WGS sequence"/>
</dbReference>
<keyword evidence="5" id="KW-0547">Nucleotide-binding</keyword>
<keyword evidence="4 10" id="KW-0808">Transferase</keyword>
<evidence type="ECO:0000256" key="6">
    <source>
        <dbReference type="ARBA" id="ARBA00022777"/>
    </source>
</evidence>
<keyword evidence="8" id="KW-0289">Folate biosynthesis</keyword>
<keyword evidence="7" id="KW-0067">ATP-binding</keyword>
<evidence type="ECO:0000256" key="7">
    <source>
        <dbReference type="ARBA" id="ARBA00022840"/>
    </source>
</evidence>
<dbReference type="PANTHER" id="PTHR43071:SF1">
    <property type="entry name" value="2-AMINO-4-HYDROXY-6-HYDROXYMETHYLDIHYDROPTERIDINE PYROPHOSPHOKINASE"/>
    <property type="match status" value="1"/>
</dbReference>
<comment type="catalytic activity">
    <reaction evidence="1">
        <text>6-hydroxymethyl-7,8-dihydropterin + ATP = (7,8-dihydropterin-6-yl)methyl diphosphate + AMP + H(+)</text>
        <dbReference type="Rhea" id="RHEA:11412"/>
        <dbReference type="ChEBI" id="CHEBI:15378"/>
        <dbReference type="ChEBI" id="CHEBI:30616"/>
        <dbReference type="ChEBI" id="CHEBI:44841"/>
        <dbReference type="ChEBI" id="CHEBI:72950"/>
        <dbReference type="ChEBI" id="CHEBI:456215"/>
        <dbReference type="EC" id="2.7.6.3"/>
    </reaction>
</comment>
<comment type="caution">
    <text evidence="10">The sequence shown here is derived from an EMBL/GenBank/DDBJ whole genome shotgun (WGS) entry which is preliminary data.</text>
</comment>
<feature type="domain" description="7,8-dihydro-6-hydroxymethylpterin-pyrophosphokinase" evidence="9">
    <location>
        <begin position="30"/>
        <end position="161"/>
    </location>
</feature>
<dbReference type="NCBIfam" id="TIGR01498">
    <property type="entry name" value="folK"/>
    <property type="match status" value="1"/>
</dbReference>
<dbReference type="InterPro" id="IPR035907">
    <property type="entry name" value="Hppk_sf"/>
</dbReference>
<sequence>MTGAFHREGSRIDLPAAGEGRFATPQPALLALGSNLGDRAATLTAAISALELVPGLELTGVSPVYESAAMKVGGVDDDAPRYLNLVVGIRYTGDPHTLLDAVNAIENEQGRVRVERWGDRTLDIDIVVFGTISLHDDRLTIPHPRAAERDFVLAPWLDLDPAAVLPGQGPVSALLAAIETTVQRHAALPSSGGSR</sequence>
<dbReference type="Gene3D" id="3.30.70.560">
    <property type="entry name" value="7,8-Dihydro-6-hydroxymethylpterin-pyrophosphokinase HPPK"/>
    <property type="match status" value="1"/>
</dbReference>
<dbReference type="EC" id="2.7.6.3" evidence="3"/>
<keyword evidence="6" id="KW-0418">Kinase</keyword>
<evidence type="ECO:0000256" key="4">
    <source>
        <dbReference type="ARBA" id="ARBA00022679"/>
    </source>
</evidence>
<evidence type="ECO:0000259" key="9">
    <source>
        <dbReference type="Pfam" id="PF01288"/>
    </source>
</evidence>
<comment type="pathway">
    <text evidence="2">Cofactor biosynthesis; tetrahydrofolate biosynthesis; 2-amino-4-hydroxy-6-hydroxymethyl-7,8-dihydropteridine diphosphate from 7,8-dihydroneopterin triphosphate: step 4/4.</text>
</comment>